<dbReference type="Pfam" id="PF00089">
    <property type="entry name" value="Trypsin"/>
    <property type="match status" value="2"/>
</dbReference>
<evidence type="ECO:0000259" key="15">
    <source>
        <dbReference type="PROSITE" id="PS50240"/>
    </source>
</evidence>
<feature type="compositionally biased region" description="Basic residues" evidence="13">
    <location>
        <begin position="91"/>
        <end position="100"/>
    </location>
</feature>
<keyword evidence="2" id="KW-0964">Secreted</keyword>
<feature type="chain" id="PRO_5012227341" evidence="14">
    <location>
        <begin position="25"/>
        <end position="813"/>
    </location>
</feature>
<evidence type="ECO:0000256" key="8">
    <source>
        <dbReference type="ARBA" id="ARBA00022859"/>
    </source>
</evidence>
<dbReference type="GO" id="GO:0004252">
    <property type="term" value="F:serine-type endopeptidase activity"/>
    <property type="evidence" value="ECO:0007669"/>
    <property type="project" value="InterPro"/>
</dbReference>
<accession>A0A1J1HZP9</accession>
<dbReference type="GO" id="GO:0005576">
    <property type="term" value="C:extracellular region"/>
    <property type="evidence" value="ECO:0007669"/>
    <property type="project" value="UniProtKB-SubCell"/>
</dbReference>
<keyword evidence="18" id="KW-1185">Reference proteome</keyword>
<dbReference type="PROSITE" id="PS00134">
    <property type="entry name" value="TRYPSIN_HIS"/>
    <property type="match status" value="2"/>
</dbReference>
<dbReference type="CDD" id="cd00190">
    <property type="entry name" value="Tryp_SPc"/>
    <property type="match status" value="2"/>
</dbReference>
<feature type="domain" description="Peptidase S1" evidence="15">
    <location>
        <begin position="547"/>
        <end position="813"/>
    </location>
</feature>
<evidence type="ECO:0000313" key="18">
    <source>
        <dbReference type="Proteomes" id="UP000183832"/>
    </source>
</evidence>
<evidence type="ECO:0000256" key="13">
    <source>
        <dbReference type="SAM" id="MobiDB-lite"/>
    </source>
</evidence>
<dbReference type="GO" id="GO:0006508">
    <property type="term" value="P:proteolysis"/>
    <property type="evidence" value="ECO:0007669"/>
    <property type="project" value="UniProtKB-KW"/>
</dbReference>
<evidence type="ECO:0000256" key="7">
    <source>
        <dbReference type="ARBA" id="ARBA00022825"/>
    </source>
</evidence>
<keyword evidence="3" id="KW-0399">Innate immunity</keyword>
<dbReference type="PRINTS" id="PR00722">
    <property type="entry name" value="CHYMOTRYPSIN"/>
</dbReference>
<dbReference type="AlphaFoldDB" id="A0A1J1HZP9"/>
<keyword evidence="4 12" id="KW-0645">Protease</keyword>
<dbReference type="InterPro" id="IPR001314">
    <property type="entry name" value="Peptidase_S1A"/>
</dbReference>
<proteinExistence type="inferred from homology"/>
<feature type="domain" description="Peptidase S1" evidence="15">
    <location>
        <begin position="135"/>
        <end position="392"/>
    </location>
</feature>
<dbReference type="SMART" id="SM00020">
    <property type="entry name" value="Tryp_SPc"/>
    <property type="match status" value="2"/>
</dbReference>
<keyword evidence="5 14" id="KW-0732">Signal</keyword>
<dbReference type="PROSITE" id="PS00135">
    <property type="entry name" value="TRYPSIN_SER"/>
    <property type="match status" value="1"/>
</dbReference>
<dbReference type="PANTHER" id="PTHR24256">
    <property type="entry name" value="TRYPTASE-RELATED"/>
    <property type="match status" value="1"/>
</dbReference>
<dbReference type="STRING" id="568069.A0A1J1HZP9"/>
<comment type="similarity">
    <text evidence="11">Belongs to the peptidase S1 family. CLIP subfamily.</text>
</comment>
<dbReference type="SUPFAM" id="SSF50494">
    <property type="entry name" value="Trypsin-like serine proteases"/>
    <property type="match status" value="2"/>
</dbReference>
<gene>
    <name evidence="17" type="ORF">CLUMA_CG007116</name>
</gene>
<evidence type="ECO:0000256" key="3">
    <source>
        <dbReference type="ARBA" id="ARBA00022588"/>
    </source>
</evidence>
<comment type="subcellular location">
    <subcellularLocation>
        <location evidence="1">Secreted</location>
    </subcellularLocation>
</comment>
<evidence type="ECO:0000256" key="1">
    <source>
        <dbReference type="ARBA" id="ARBA00004613"/>
    </source>
</evidence>
<evidence type="ECO:0000256" key="6">
    <source>
        <dbReference type="ARBA" id="ARBA00022801"/>
    </source>
</evidence>
<dbReference type="GO" id="GO:0045087">
    <property type="term" value="P:innate immune response"/>
    <property type="evidence" value="ECO:0007669"/>
    <property type="project" value="UniProtKB-KW"/>
</dbReference>
<evidence type="ECO:0000256" key="2">
    <source>
        <dbReference type="ARBA" id="ARBA00022525"/>
    </source>
</evidence>
<dbReference type="Pfam" id="PF12032">
    <property type="entry name" value="CLIP"/>
    <property type="match status" value="2"/>
</dbReference>
<protein>
    <submittedName>
        <fullName evidence="17">CLUMA_CG007116, isoform A</fullName>
    </submittedName>
</protein>
<dbReference type="InterPro" id="IPR043504">
    <property type="entry name" value="Peptidase_S1_PA_chymotrypsin"/>
</dbReference>
<dbReference type="PROSITE" id="PS50240">
    <property type="entry name" value="TRYPSIN_DOM"/>
    <property type="match status" value="2"/>
</dbReference>
<evidence type="ECO:0000256" key="11">
    <source>
        <dbReference type="ARBA" id="ARBA00024195"/>
    </source>
</evidence>
<feature type="domain" description="Clip" evidence="16">
    <location>
        <begin position="433"/>
        <end position="486"/>
    </location>
</feature>
<evidence type="ECO:0000256" key="9">
    <source>
        <dbReference type="ARBA" id="ARBA00023157"/>
    </source>
</evidence>
<reference evidence="17 18" key="1">
    <citation type="submission" date="2015-04" db="EMBL/GenBank/DDBJ databases">
        <authorList>
            <person name="Syromyatnikov M.Y."/>
            <person name="Popov V.N."/>
        </authorList>
    </citation>
    <scope>NUCLEOTIDE SEQUENCE [LARGE SCALE GENOMIC DNA]</scope>
</reference>
<evidence type="ECO:0000256" key="10">
    <source>
        <dbReference type="ARBA" id="ARBA00023180"/>
    </source>
</evidence>
<dbReference type="InterPro" id="IPR038565">
    <property type="entry name" value="CLIP_sf"/>
</dbReference>
<evidence type="ECO:0000313" key="17">
    <source>
        <dbReference type="EMBL" id="CRK93583.1"/>
    </source>
</evidence>
<evidence type="ECO:0000256" key="5">
    <source>
        <dbReference type="ARBA" id="ARBA00022729"/>
    </source>
</evidence>
<feature type="signal peptide" evidence="14">
    <location>
        <begin position="1"/>
        <end position="24"/>
    </location>
</feature>
<feature type="region of interest" description="Disordered" evidence="13">
    <location>
        <begin position="91"/>
        <end position="116"/>
    </location>
</feature>
<dbReference type="InterPro" id="IPR051487">
    <property type="entry name" value="Ser/Thr_Proteases_Immune/Dev"/>
</dbReference>
<dbReference type="InterPro" id="IPR018114">
    <property type="entry name" value="TRYPSIN_HIS"/>
</dbReference>
<evidence type="ECO:0000256" key="12">
    <source>
        <dbReference type="RuleBase" id="RU363034"/>
    </source>
</evidence>
<keyword evidence="7 12" id="KW-0720">Serine protease</keyword>
<feature type="compositionally biased region" description="Polar residues" evidence="13">
    <location>
        <begin position="105"/>
        <end position="116"/>
    </location>
</feature>
<dbReference type="InterPro" id="IPR009003">
    <property type="entry name" value="Peptidase_S1_PA"/>
</dbReference>
<dbReference type="InterPro" id="IPR001254">
    <property type="entry name" value="Trypsin_dom"/>
</dbReference>
<evidence type="ECO:0000256" key="4">
    <source>
        <dbReference type="ARBA" id="ARBA00022670"/>
    </source>
</evidence>
<dbReference type="OrthoDB" id="9028152at2759"/>
<name>A0A1J1HZP9_9DIPT</name>
<dbReference type="Gene3D" id="2.40.10.10">
    <property type="entry name" value="Trypsin-like serine proteases"/>
    <property type="match status" value="4"/>
</dbReference>
<dbReference type="Gene3D" id="3.30.1640.30">
    <property type="match status" value="2"/>
</dbReference>
<keyword evidence="8" id="KW-0391">Immunity</keyword>
<dbReference type="FunFam" id="2.40.10.10:FF:000028">
    <property type="entry name" value="Serine protease easter"/>
    <property type="match status" value="2"/>
</dbReference>
<keyword evidence="10" id="KW-0325">Glycoprotein</keyword>
<dbReference type="InterPro" id="IPR033116">
    <property type="entry name" value="TRYPSIN_SER"/>
</dbReference>
<dbReference type="Proteomes" id="UP000183832">
    <property type="component" value="Unassembled WGS sequence"/>
</dbReference>
<dbReference type="EMBL" id="CVRI01000037">
    <property type="protein sequence ID" value="CRK93583.1"/>
    <property type="molecule type" value="Genomic_DNA"/>
</dbReference>
<evidence type="ECO:0000259" key="16">
    <source>
        <dbReference type="PROSITE" id="PS51888"/>
    </source>
</evidence>
<feature type="domain" description="Clip" evidence="16">
    <location>
        <begin position="27"/>
        <end position="80"/>
    </location>
</feature>
<dbReference type="InterPro" id="IPR022700">
    <property type="entry name" value="CLIP"/>
</dbReference>
<dbReference type="PROSITE" id="PS51888">
    <property type="entry name" value="CLIP"/>
    <property type="match status" value="2"/>
</dbReference>
<sequence>MADVLTSIFHRVEILVLILCTTNALQNCTTLDGRLGQCVEVGSCTSFRGYSLRKSLTSNRALYYERSQCDDSNNTLWVCCADSKANVRRWNTRTSRKNRKPTGYSKPSSTTSDENLIKTSDSICGRSFKHLGNRIFGGRETYIGEFPWMALLAYEKPNARFVFGCAGALITNKHVLTAAHCVVEELLPTGWKLKKVRLGEWDRRTNPDCQEIDDVSVCALDAIDIDISRIIPHEQYDSRSSGKLHDIAILDLEYSVAFTDFVRPICLPINISISTDYGSASVVGFGKTENNTSSPRMITGDLDIVNHEECKRTYRIQGRIISDKQFCGMRSDVDTCNGDSGSPMMRLSETYPPLWYLIGVTSFGPLKCANSNIPGVYTNVLKYLNWIENKLTLVSNNSFTMANSFVMANRKLRVLLALFALVSQLNGVLTQTSCSSPDEYPGICVELERCENMFRLRHKSPQLHTERLYVTLSLCALEGDKPMVCCTSSPYPLKALWTNSTVQTSTQKLEAFYTPPTTTSLPINLGVTQELTIEANEECSMIFDNRIYGGRMTGIKEFPFTALIAYESASSNGGIGYFCGGALISRKAVITAAHCVHDEVLAYKQFKIRDVRLGEWNMRTNPDCSGPKGRRICAPPAIDKKVKEKIVHEKFVPFDKNQNYDIALLKFHEPIEINDFVRPICLPKLSTLIEEYDDNVLTIAGFGRTESSGSSVMKLKTEVRGITNVACQNVYTLEELTIYPTQLCALGDDGNDSCTGDSGQALIHINTNTTPARLELAGIVSYGPSPCAQLNKPGVYTRISSFIKSNWIHNNMQ</sequence>
<evidence type="ECO:0000256" key="14">
    <source>
        <dbReference type="SAM" id="SignalP"/>
    </source>
</evidence>
<dbReference type="SMART" id="SM00680">
    <property type="entry name" value="CLIP"/>
    <property type="match status" value="2"/>
</dbReference>
<keyword evidence="9" id="KW-1015">Disulfide bond</keyword>
<organism evidence="17 18">
    <name type="scientific">Clunio marinus</name>
    <dbReference type="NCBI Taxonomy" id="568069"/>
    <lineage>
        <taxon>Eukaryota</taxon>
        <taxon>Metazoa</taxon>
        <taxon>Ecdysozoa</taxon>
        <taxon>Arthropoda</taxon>
        <taxon>Hexapoda</taxon>
        <taxon>Insecta</taxon>
        <taxon>Pterygota</taxon>
        <taxon>Neoptera</taxon>
        <taxon>Endopterygota</taxon>
        <taxon>Diptera</taxon>
        <taxon>Nematocera</taxon>
        <taxon>Chironomoidea</taxon>
        <taxon>Chironomidae</taxon>
        <taxon>Clunio</taxon>
    </lineage>
</organism>
<keyword evidence="6 12" id="KW-0378">Hydrolase</keyword>